<dbReference type="AlphaFoldDB" id="A0A495JAF9"/>
<accession>A0A495JAF9</accession>
<name>A0A495JAF9_9SPHI</name>
<comment type="caution">
    <text evidence="1">The sequence shown here is derived from an EMBL/GenBank/DDBJ whole genome shotgun (WGS) entry which is preliminary data.</text>
</comment>
<proteinExistence type="predicted"/>
<keyword evidence="2" id="KW-1185">Reference proteome</keyword>
<evidence type="ECO:0000313" key="2">
    <source>
        <dbReference type="Proteomes" id="UP000268007"/>
    </source>
</evidence>
<evidence type="ECO:0000313" key="1">
    <source>
        <dbReference type="EMBL" id="RKR85384.1"/>
    </source>
</evidence>
<dbReference type="Proteomes" id="UP000268007">
    <property type="component" value="Unassembled WGS sequence"/>
</dbReference>
<protein>
    <submittedName>
        <fullName evidence="1">Uncharacterized protein</fullName>
    </submittedName>
</protein>
<gene>
    <name evidence="1" type="ORF">BDD43_5653</name>
</gene>
<sequence>MLIKTCVQLLFEDNFASISDFECSIWDFFVGFRTADFGLPEGGFGWQIQRCSREYNQSKRDEGLR</sequence>
<dbReference type="EMBL" id="RBKU01000001">
    <property type="protein sequence ID" value="RKR85384.1"/>
    <property type="molecule type" value="Genomic_DNA"/>
</dbReference>
<reference evidence="1 2" key="1">
    <citation type="submission" date="2018-10" db="EMBL/GenBank/DDBJ databases">
        <title>Genomic Encyclopedia of Archaeal and Bacterial Type Strains, Phase II (KMG-II): from individual species to whole genera.</title>
        <authorList>
            <person name="Goeker M."/>
        </authorList>
    </citation>
    <scope>NUCLEOTIDE SEQUENCE [LARGE SCALE GENOMIC DNA]</scope>
    <source>
        <strain evidence="1 2">DSM 18602</strain>
    </source>
</reference>
<organism evidence="1 2">
    <name type="scientific">Mucilaginibacter gracilis</name>
    <dbReference type="NCBI Taxonomy" id="423350"/>
    <lineage>
        <taxon>Bacteria</taxon>
        <taxon>Pseudomonadati</taxon>
        <taxon>Bacteroidota</taxon>
        <taxon>Sphingobacteriia</taxon>
        <taxon>Sphingobacteriales</taxon>
        <taxon>Sphingobacteriaceae</taxon>
        <taxon>Mucilaginibacter</taxon>
    </lineage>
</organism>